<feature type="compositionally biased region" description="Acidic residues" evidence="1">
    <location>
        <begin position="87"/>
        <end position="105"/>
    </location>
</feature>
<feature type="region of interest" description="Disordered" evidence="1">
    <location>
        <begin position="1"/>
        <end position="172"/>
    </location>
</feature>
<protein>
    <submittedName>
        <fullName evidence="2">Uncharacterized protein</fullName>
    </submittedName>
</protein>
<gene>
    <name evidence="2" type="ORF">CBER1_11264</name>
</gene>
<dbReference type="EMBL" id="PNEN01001651">
    <property type="protein sequence ID" value="PPJ52853.1"/>
    <property type="molecule type" value="Genomic_DNA"/>
</dbReference>
<evidence type="ECO:0000313" key="2">
    <source>
        <dbReference type="EMBL" id="PPJ52853.1"/>
    </source>
</evidence>
<dbReference type="AlphaFoldDB" id="A0A2S6BZE9"/>
<feature type="compositionally biased region" description="Acidic residues" evidence="1">
    <location>
        <begin position="159"/>
        <end position="169"/>
    </location>
</feature>
<feature type="compositionally biased region" description="Acidic residues" evidence="1">
    <location>
        <begin position="124"/>
        <end position="139"/>
    </location>
</feature>
<evidence type="ECO:0000313" key="3">
    <source>
        <dbReference type="Proteomes" id="UP000237631"/>
    </source>
</evidence>
<name>A0A2S6BZE9_9PEZI</name>
<accession>A0A2S6BZE9</accession>
<feature type="compositionally biased region" description="Low complexity" evidence="1">
    <location>
        <begin position="1"/>
        <end position="23"/>
    </location>
</feature>
<reference evidence="3" key="1">
    <citation type="journal article" date="2017" name="bioRxiv">
        <title>Conservation of a gene cluster reveals novel cercosporin biosynthetic mechanisms and extends production to the genus Colletotrichum.</title>
        <authorList>
            <person name="de Jonge R."/>
            <person name="Ebert M.K."/>
            <person name="Huitt-Roehl C.R."/>
            <person name="Pal P."/>
            <person name="Suttle J.C."/>
            <person name="Spanner R.E."/>
            <person name="Neubauer J.D."/>
            <person name="Jurick W.M.II."/>
            <person name="Stott K.A."/>
            <person name="Secor G.A."/>
            <person name="Thomma B.P.H.J."/>
            <person name="Van de Peer Y."/>
            <person name="Townsend C.A."/>
            <person name="Bolton M.D."/>
        </authorList>
    </citation>
    <scope>NUCLEOTIDE SEQUENCE [LARGE SCALE GENOMIC DNA]</scope>
    <source>
        <strain evidence="3">CBS538.71</strain>
    </source>
</reference>
<proteinExistence type="predicted"/>
<dbReference type="OrthoDB" id="10335011at2759"/>
<comment type="caution">
    <text evidence="2">The sequence shown here is derived from an EMBL/GenBank/DDBJ whole genome shotgun (WGS) entry which is preliminary data.</text>
</comment>
<sequence length="312" mass="34829">MYRFTLSDSPCLPSKKPLSPPSEADSESSEKTVVPETIDQTEQDAVGVSANDEEEYIGHDPNEWAGMQGWVHERRPAPLSTASFGLEIDDETEQGETDLEDELESSEQRFNDQEQQTSGVYGENDAEEDSTEAETDGEDTGVSNMDSVQESRDGTTDSESGESSDDEFEPNGVRYETSHADEFTVQETYRTHTYFSPTGAMKAKKLNDIETATGQYAEAYLDESMHPRWPHGPSKGQIMPETSWSLPFLEALADLAAVYPDGFKASRLLGKLIKGRHKRGYSMTPSVQPQEVRRLCYSLRSRQEDAASRQMH</sequence>
<keyword evidence="3" id="KW-1185">Reference proteome</keyword>
<evidence type="ECO:0000256" key="1">
    <source>
        <dbReference type="SAM" id="MobiDB-lite"/>
    </source>
</evidence>
<organism evidence="2 3">
    <name type="scientific">Cercospora berteroae</name>
    <dbReference type="NCBI Taxonomy" id="357750"/>
    <lineage>
        <taxon>Eukaryota</taxon>
        <taxon>Fungi</taxon>
        <taxon>Dikarya</taxon>
        <taxon>Ascomycota</taxon>
        <taxon>Pezizomycotina</taxon>
        <taxon>Dothideomycetes</taxon>
        <taxon>Dothideomycetidae</taxon>
        <taxon>Mycosphaerellales</taxon>
        <taxon>Mycosphaerellaceae</taxon>
        <taxon>Cercospora</taxon>
    </lineage>
</organism>
<dbReference type="Proteomes" id="UP000237631">
    <property type="component" value="Unassembled WGS sequence"/>
</dbReference>